<dbReference type="EMBL" id="VAJM01000008">
    <property type="protein sequence ID" value="TLM91196.1"/>
    <property type="molecule type" value="Genomic_DNA"/>
</dbReference>
<dbReference type="InterPro" id="IPR041492">
    <property type="entry name" value="HAD_2"/>
</dbReference>
<dbReference type="GO" id="GO:0006281">
    <property type="term" value="P:DNA repair"/>
    <property type="evidence" value="ECO:0007669"/>
    <property type="project" value="TreeGrafter"/>
</dbReference>
<dbReference type="Gene3D" id="1.10.150.240">
    <property type="entry name" value="Putative phosphatase, domain 2"/>
    <property type="match status" value="1"/>
</dbReference>
<organism evidence="5 6">
    <name type="scientific">Hymenobacter jeollabukensis</name>
    <dbReference type="NCBI Taxonomy" id="2025313"/>
    <lineage>
        <taxon>Bacteria</taxon>
        <taxon>Pseudomonadati</taxon>
        <taxon>Bacteroidota</taxon>
        <taxon>Cytophagia</taxon>
        <taxon>Cytophagales</taxon>
        <taxon>Hymenobacteraceae</taxon>
        <taxon>Hymenobacter</taxon>
    </lineage>
</organism>
<evidence type="ECO:0000313" key="5">
    <source>
        <dbReference type="EMBL" id="TLM91196.1"/>
    </source>
</evidence>
<dbReference type="Pfam" id="PF13419">
    <property type="entry name" value="HAD_2"/>
    <property type="match status" value="1"/>
</dbReference>
<evidence type="ECO:0000256" key="2">
    <source>
        <dbReference type="ARBA" id="ARBA00004818"/>
    </source>
</evidence>
<proteinExistence type="inferred from homology"/>
<evidence type="ECO:0000313" key="6">
    <source>
        <dbReference type="Proteomes" id="UP000305517"/>
    </source>
</evidence>
<dbReference type="InterPro" id="IPR036412">
    <property type="entry name" value="HAD-like_sf"/>
</dbReference>
<gene>
    <name evidence="5" type="ORF">FDY95_16515</name>
</gene>
<comment type="similarity">
    <text evidence="3">Belongs to the HAD-like hydrolase superfamily. CbbY/CbbZ/Gph/YieH family.</text>
</comment>
<evidence type="ECO:0000256" key="3">
    <source>
        <dbReference type="ARBA" id="ARBA00006171"/>
    </source>
</evidence>
<reference evidence="5 6" key="1">
    <citation type="submission" date="2019-05" db="EMBL/GenBank/DDBJ databases">
        <title>Hymenobacter edaphi sp. nov., isolated from abandoned arsenic-contaminated farmland soil.</title>
        <authorList>
            <person name="Nie L."/>
        </authorList>
    </citation>
    <scope>NUCLEOTIDE SEQUENCE [LARGE SCALE GENOMIC DNA]</scope>
    <source>
        <strain evidence="5 6">1-3-3-8</strain>
    </source>
</reference>
<dbReference type="PANTHER" id="PTHR43434:SF1">
    <property type="entry name" value="PHOSPHOGLYCOLATE PHOSPHATASE"/>
    <property type="match status" value="1"/>
</dbReference>
<dbReference type="NCBIfam" id="TIGR01549">
    <property type="entry name" value="HAD-SF-IA-v1"/>
    <property type="match status" value="1"/>
</dbReference>
<dbReference type="InterPro" id="IPR023214">
    <property type="entry name" value="HAD_sf"/>
</dbReference>
<name>A0A5R8WNI4_9BACT</name>
<keyword evidence="6" id="KW-1185">Reference proteome</keyword>
<dbReference type="AlphaFoldDB" id="A0A5R8WNI4"/>
<comment type="catalytic activity">
    <reaction evidence="1">
        <text>2-phosphoglycolate + H2O = glycolate + phosphate</text>
        <dbReference type="Rhea" id="RHEA:14369"/>
        <dbReference type="ChEBI" id="CHEBI:15377"/>
        <dbReference type="ChEBI" id="CHEBI:29805"/>
        <dbReference type="ChEBI" id="CHEBI:43474"/>
        <dbReference type="ChEBI" id="CHEBI:58033"/>
        <dbReference type="EC" id="3.1.3.18"/>
    </reaction>
</comment>
<dbReference type="SUPFAM" id="SSF56784">
    <property type="entry name" value="HAD-like"/>
    <property type="match status" value="1"/>
</dbReference>
<dbReference type="InterPro" id="IPR006439">
    <property type="entry name" value="HAD-SF_hydro_IA"/>
</dbReference>
<accession>A0A5R8WNI4</accession>
<dbReference type="EC" id="3.1.3.18" evidence="4"/>
<sequence>MLGQQVVRAQPRRPKTGRPATKRVFRKLPLGTAGATRLMLHLVSTLMQLEIDSLIFDLDGTLWDASATVTQGFRQAQKRVSYVHSDITEEAVQAVTGQPYPVVYERLFPYLTAEQREEFRHICAREELLSARQQGGEPYPQLQATLEYLAAKYRLFIVSNCQQGYIEAFLAHTQTGRYFEGHTCFGARQQPKADNVRAVIRHFGLGSPAYVGDTEGDYLAARANDIPFVFAAYGFGEVPAFEARIEQLSDLQRLL</sequence>
<keyword evidence="5" id="KW-0378">Hydrolase</keyword>
<dbReference type="PANTHER" id="PTHR43434">
    <property type="entry name" value="PHOSPHOGLYCOLATE PHOSPHATASE"/>
    <property type="match status" value="1"/>
</dbReference>
<evidence type="ECO:0000256" key="4">
    <source>
        <dbReference type="ARBA" id="ARBA00013078"/>
    </source>
</evidence>
<dbReference type="InterPro" id="IPR050155">
    <property type="entry name" value="HAD-like_hydrolase_sf"/>
</dbReference>
<dbReference type="OrthoDB" id="9792518at2"/>
<dbReference type="Gene3D" id="3.40.50.1000">
    <property type="entry name" value="HAD superfamily/HAD-like"/>
    <property type="match status" value="1"/>
</dbReference>
<dbReference type="Proteomes" id="UP000305517">
    <property type="component" value="Unassembled WGS sequence"/>
</dbReference>
<evidence type="ECO:0000256" key="1">
    <source>
        <dbReference type="ARBA" id="ARBA00000830"/>
    </source>
</evidence>
<protein>
    <recommendedName>
        <fullName evidence="4">phosphoglycolate phosphatase</fullName>
        <ecNumber evidence="4">3.1.3.18</ecNumber>
    </recommendedName>
</protein>
<dbReference type="InterPro" id="IPR023198">
    <property type="entry name" value="PGP-like_dom2"/>
</dbReference>
<dbReference type="GO" id="GO:0008967">
    <property type="term" value="F:phosphoglycolate phosphatase activity"/>
    <property type="evidence" value="ECO:0007669"/>
    <property type="project" value="UniProtKB-EC"/>
</dbReference>
<comment type="caution">
    <text evidence="5">The sequence shown here is derived from an EMBL/GenBank/DDBJ whole genome shotgun (WGS) entry which is preliminary data.</text>
</comment>
<comment type="pathway">
    <text evidence="2">Organic acid metabolism; glycolate biosynthesis; glycolate from 2-phosphoglycolate: step 1/1.</text>
</comment>